<dbReference type="InterPro" id="IPR036291">
    <property type="entry name" value="NAD(P)-bd_dom_sf"/>
</dbReference>
<dbReference type="EMBL" id="KZ352763">
    <property type="protein sequence ID" value="PIO61967.1"/>
    <property type="molecule type" value="Genomic_DNA"/>
</dbReference>
<proteinExistence type="predicted"/>
<feature type="region of interest" description="Disordered" evidence="1">
    <location>
        <begin position="112"/>
        <end position="131"/>
    </location>
</feature>
<accession>A0A2G9TVJ5</accession>
<dbReference type="Pfam" id="PF00106">
    <property type="entry name" value="adh_short"/>
    <property type="match status" value="1"/>
</dbReference>
<protein>
    <recommendedName>
        <fullName evidence="4">Oxidoreductase, short chain dehydrogenase/reductase family protein</fullName>
    </recommendedName>
</protein>
<reference evidence="2 3" key="1">
    <citation type="submission" date="2015-09" db="EMBL/GenBank/DDBJ databases">
        <title>Draft genome of the parasitic nematode Teladorsagia circumcincta isolate WARC Sus (inbred).</title>
        <authorList>
            <person name="Mitreva M."/>
        </authorList>
    </citation>
    <scope>NUCLEOTIDE SEQUENCE [LARGE SCALE GENOMIC DNA]</scope>
    <source>
        <strain evidence="2 3">S</strain>
    </source>
</reference>
<dbReference type="GO" id="GO:0008202">
    <property type="term" value="P:steroid metabolic process"/>
    <property type="evidence" value="ECO:0007669"/>
    <property type="project" value="TreeGrafter"/>
</dbReference>
<dbReference type="SUPFAM" id="SSF51735">
    <property type="entry name" value="NAD(P)-binding Rossmann-fold domains"/>
    <property type="match status" value="1"/>
</dbReference>
<keyword evidence="3" id="KW-1185">Reference proteome</keyword>
<evidence type="ECO:0000256" key="1">
    <source>
        <dbReference type="SAM" id="MobiDB-lite"/>
    </source>
</evidence>
<dbReference type="Gene3D" id="3.40.50.720">
    <property type="entry name" value="NAD(P)-binding Rossmann-like Domain"/>
    <property type="match status" value="1"/>
</dbReference>
<evidence type="ECO:0008006" key="4">
    <source>
        <dbReference type="Google" id="ProtNLM"/>
    </source>
</evidence>
<sequence>MVYALIGYFLLKRLILEHIYIDYRGKYVFITGCDSGFGRLLALKLLKMGVNVFAGCYTENGREDLVKCGYQISNSGQLHTVLIDVTSDESVIKAKAEVEGILRVQLSVADHHPEAESRGHPSRAIKLSGSG</sequence>
<dbReference type="Proteomes" id="UP000230423">
    <property type="component" value="Unassembled WGS sequence"/>
</dbReference>
<evidence type="ECO:0000313" key="3">
    <source>
        <dbReference type="Proteomes" id="UP000230423"/>
    </source>
</evidence>
<name>A0A2G9TVJ5_TELCI</name>
<dbReference type="InterPro" id="IPR002347">
    <property type="entry name" value="SDR_fam"/>
</dbReference>
<dbReference type="AlphaFoldDB" id="A0A2G9TVJ5"/>
<organism evidence="2 3">
    <name type="scientific">Teladorsagia circumcincta</name>
    <name type="common">Brown stomach worm</name>
    <name type="synonym">Ostertagia circumcincta</name>
    <dbReference type="NCBI Taxonomy" id="45464"/>
    <lineage>
        <taxon>Eukaryota</taxon>
        <taxon>Metazoa</taxon>
        <taxon>Ecdysozoa</taxon>
        <taxon>Nematoda</taxon>
        <taxon>Chromadorea</taxon>
        <taxon>Rhabditida</taxon>
        <taxon>Rhabditina</taxon>
        <taxon>Rhabditomorpha</taxon>
        <taxon>Strongyloidea</taxon>
        <taxon>Trichostrongylidae</taxon>
        <taxon>Teladorsagia</taxon>
    </lineage>
</organism>
<gene>
    <name evidence="2" type="ORF">TELCIR_16493</name>
</gene>
<evidence type="ECO:0000313" key="2">
    <source>
        <dbReference type="EMBL" id="PIO61967.1"/>
    </source>
</evidence>
<dbReference type="GO" id="GO:0016491">
    <property type="term" value="F:oxidoreductase activity"/>
    <property type="evidence" value="ECO:0007669"/>
    <property type="project" value="TreeGrafter"/>
</dbReference>
<dbReference type="PANTHER" id="PTHR43313">
    <property type="entry name" value="SHORT-CHAIN DEHYDROGENASE/REDUCTASE FAMILY 9C"/>
    <property type="match status" value="1"/>
</dbReference>
<dbReference type="OrthoDB" id="2102561at2759"/>
<dbReference type="PANTHER" id="PTHR43313:SF1">
    <property type="entry name" value="3BETA-HYDROXYSTEROID DEHYDROGENASE DHS-16"/>
    <property type="match status" value="1"/>
</dbReference>